<feature type="domain" description="Helix-hairpin-helix DNA-binding motif class 1" evidence="2">
    <location>
        <begin position="368"/>
        <end position="387"/>
    </location>
</feature>
<evidence type="ECO:0000313" key="3">
    <source>
        <dbReference type="EMBL" id="EFI36050.1"/>
    </source>
</evidence>
<dbReference type="InterPro" id="IPR051675">
    <property type="entry name" value="Endo/Exo/Phosphatase_dom_1"/>
</dbReference>
<feature type="transmembrane region" description="Helical" evidence="1">
    <location>
        <begin position="131"/>
        <end position="151"/>
    </location>
</feature>
<keyword evidence="1" id="KW-0472">Membrane</keyword>
<evidence type="ECO:0000259" key="2">
    <source>
        <dbReference type="SMART" id="SM00278"/>
    </source>
</evidence>
<dbReference type="SUPFAM" id="SSF81585">
    <property type="entry name" value="PsbU/PolX domain-like"/>
    <property type="match status" value="1"/>
</dbReference>
<dbReference type="EMBL" id="ACJN02000001">
    <property type="protein sequence ID" value="EFI36050.1"/>
    <property type="molecule type" value="Genomic_DNA"/>
</dbReference>
<dbReference type="PANTHER" id="PTHR21180">
    <property type="entry name" value="ENDONUCLEASE/EXONUCLEASE/PHOSPHATASE FAMILY DOMAIN-CONTAINING PROTEIN 1"/>
    <property type="match status" value="1"/>
</dbReference>
<keyword evidence="3" id="KW-0238">DNA-binding</keyword>
<sequence>MGFLNIGRKDEYGKQRRIEHRGKYLRASRTGGVALRAQAKAMGANLTANTNRGFRVSTTPLKNTQVALQNGRFVLRGRYSHGPFQFNLSKTGVTASTRNRLGTFNWIKPQRSSAKLFGVQFRGRKAVNLQVLYMLFAAVAAVCTLLFRLFVRLLEVLVLLPGIIYRATLASPYASSMLMRRYRNWRLSRTIARLERYTGREMDSWQVEELAAGAVLILAAWGRGNKTTEMASVLEQAIAEHTQEGPLQRSLQYLPDTSLRLEKYTEEFKGDPVHHLALMAMLASRLARKISEDELPEVLLEADEITLNDGPRTMLQERMLEVFGDFAGLQLFEEDSVALAEESYPAQAPDREFGHVESKLDLNSASLEELQALPHIGEERAKAIAARRPFFDMEELKEIDGIGPQRLESIRAYATVR</sequence>
<evidence type="ECO:0000256" key="1">
    <source>
        <dbReference type="SAM" id="Phobius"/>
    </source>
</evidence>
<dbReference type="AlphaFoldDB" id="D6SMY9"/>
<dbReference type="Pfam" id="PF12836">
    <property type="entry name" value="HHH_3"/>
    <property type="match status" value="1"/>
</dbReference>
<dbReference type="GO" id="GO:0006281">
    <property type="term" value="P:DNA repair"/>
    <property type="evidence" value="ECO:0007669"/>
    <property type="project" value="InterPro"/>
</dbReference>
<name>D6SMY9_9BACT</name>
<accession>D6SMY9</accession>
<dbReference type="InterPro" id="IPR003583">
    <property type="entry name" value="Hlx-hairpin-Hlx_DNA-bd_motif"/>
</dbReference>
<organism evidence="3 4">
    <name type="scientific">Desulfonatronospira thiodismutans ASO3-1</name>
    <dbReference type="NCBI Taxonomy" id="555779"/>
    <lineage>
        <taxon>Bacteria</taxon>
        <taxon>Pseudomonadati</taxon>
        <taxon>Thermodesulfobacteriota</taxon>
        <taxon>Desulfovibrionia</taxon>
        <taxon>Desulfovibrionales</taxon>
        <taxon>Desulfonatronovibrionaceae</taxon>
        <taxon>Desulfonatronospira</taxon>
    </lineage>
</organism>
<dbReference type="GO" id="GO:0003677">
    <property type="term" value="F:DNA binding"/>
    <property type="evidence" value="ECO:0007669"/>
    <property type="project" value="UniProtKB-KW"/>
</dbReference>
<dbReference type="PANTHER" id="PTHR21180:SF32">
    <property type="entry name" value="ENDONUCLEASE_EXONUCLEASE_PHOSPHATASE FAMILY DOMAIN-CONTAINING PROTEIN 1"/>
    <property type="match status" value="1"/>
</dbReference>
<feature type="domain" description="Helix-hairpin-helix DNA-binding motif class 1" evidence="2">
    <location>
        <begin position="394"/>
        <end position="413"/>
    </location>
</feature>
<dbReference type="GO" id="GO:0015627">
    <property type="term" value="C:type II protein secretion system complex"/>
    <property type="evidence" value="ECO:0007669"/>
    <property type="project" value="TreeGrafter"/>
</dbReference>
<reference evidence="3" key="1">
    <citation type="submission" date="2010-05" db="EMBL/GenBank/DDBJ databases">
        <title>The draft genome of Desulfonatronospira thiodismutans ASO3-1.</title>
        <authorList>
            <consortium name="US DOE Joint Genome Institute (JGI-PGF)"/>
            <person name="Lucas S."/>
            <person name="Copeland A."/>
            <person name="Lapidus A."/>
            <person name="Cheng J.-F."/>
            <person name="Bruce D."/>
            <person name="Goodwin L."/>
            <person name="Pitluck S."/>
            <person name="Chertkov O."/>
            <person name="Brettin T."/>
            <person name="Detter J.C."/>
            <person name="Han C."/>
            <person name="Land M.L."/>
            <person name="Hauser L."/>
            <person name="Kyrpides N."/>
            <person name="Mikhailova N."/>
            <person name="Muyzer G."/>
            <person name="Woyke T."/>
        </authorList>
    </citation>
    <scope>NUCLEOTIDE SEQUENCE [LARGE SCALE GENOMIC DNA]</scope>
    <source>
        <strain evidence="3">ASO3-1</strain>
    </source>
</reference>
<dbReference type="OrthoDB" id="270747at2"/>
<dbReference type="Gene3D" id="1.10.150.320">
    <property type="entry name" value="Photosystem II 12 kDa extrinsic protein"/>
    <property type="match status" value="1"/>
</dbReference>
<keyword evidence="1" id="KW-0812">Transmembrane</keyword>
<evidence type="ECO:0000313" key="4">
    <source>
        <dbReference type="Proteomes" id="UP000005496"/>
    </source>
</evidence>
<keyword evidence="4" id="KW-1185">Reference proteome</keyword>
<dbReference type="eggNOG" id="COG1555">
    <property type="taxonomic scope" value="Bacteria"/>
</dbReference>
<gene>
    <name evidence="3" type="ORF">Dthio_PD3493</name>
</gene>
<protein>
    <submittedName>
        <fullName evidence="3">Helix-hairpin-helix DNA-binding class 1</fullName>
    </submittedName>
</protein>
<dbReference type="Proteomes" id="UP000005496">
    <property type="component" value="Unassembled WGS sequence"/>
</dbReference>
<proteinExistence type="predicted"/>
<feature type="transmembrane region" description="Helical" evidence="1">
    <location>
        <begin position="157"/>
        <end position="179"/>
    </location>
</feature>
<dbReference type="GO" id="GO:0015628">
    <property type="term" value="P:protein secretion by the type II secretion system"/>
    <property type="evidence" value="ECO:0007669"/>
    <property type="project" value="TreeGrafter"/>
</dbReference>
<comment type="caution">
    <text evidence="3">The sequence shown here is derived from an EMBL/GenBank/DDBJ whole genome shotgun (WGS) entry which is preliminary data.</text>
</comment>
<keyword evidence="1" id="KW-1133">Transmembrane helix</keyword>
<dbReference type="SMART" id="SM00278">
    <property type="entry name" value="HhH1"/>
    <property type="match status" value="2"/>
</dbReference>